<keyword evidence="3" id="KW-1185">Reference proteome</keyword>
<sequence>MDLSYPTPGPPLSENIPSLTFDPSAVSPTLQQWSREISATQNEKQTRDSVQEWLKNVQLGEIPQERSTFGSTSRYEKPSPESEDDSWEMRRGGVDRRRNIELLAKAIPDHHLSYTNLDNLALDPDFHLQTDAGTSLAHSVLQSPRTSKRDILNALVGVMKRVEDLESQLDLKTKSMKKTMKPVSGAPGETLKRLYIALGSILLTPTG</sequence>
<name>A0A6A4IB51_9AGAR</name>
<evidence type="ECO:0000256" key="1">
    <source>
        <dbReference type="SAM" id="MobiDB-lite"/>
    </source>
</evidence>
<dbReference type="Proteomes" id="UP000799118">
    <property type="component" value="Unassembled WGS sequence"/>
</dbReference>
<dbReference type="AlphaFoldDB" id="A0A6A4IB51"/>
<evidence type="ECO:0000313" key="2">
    <source>
        <dbReference type="EMBL" id="KAE9407851.1"/>
    </source>
</evidence>
<accession>A0A6A4IB51</accession>
<dbReference type="OrthoDB" id="3004401at2759"/>
<feature type="region of interest" description="Disordered" evidence="1">
    <location>
        <begin position="1"/>
        <end position="20"/>
    </location>
</feature>
<reference evidence="2" key="1">
    <citation type="journal article" date="2019" name="Environ. Microbiol.">
        <title>Fungal ecological strategies reflected in gene transcription - a case study of two litter decomposers.</title>
        <authorList>
            <person name="Barbi F."/>
            <person name="Kohler A."/>
            <person name="Barry K."/>
            <person name="Baskaran P."/>
            <person name="Daum C."/>
            <person name="Fauchery L."/>
            <person name="Ihrmark K."/>
            <person name="Kuo A."/>
            <person name="LaButti K."/>
            <person name="Lipzen A."/>
            <person name="Morin E."/>
            <person name="Grigoriev I.V."/>
            <person name="Henrissat B."/>
            <person name="Lindahl B."/>
            <person name="Martin F."/>
        </authorList>
    </citation>
    <scope>NUCLEOTIDE SEQUENCE</scope>
    <source>
        <strain evidence="2">JB14</strain>
    </source>
</reference>
<organism evidence="2 3">
    <name type="scientific">Gymnopus androsaceus JB14</name>
    <dbReference type="NCBI Taxonomy" id="1447944"/>
    <lineage>
        <taxon>Eukaryota</taxon>
        <taxon>Fungi</taxon>
        <taxon>Dikarya</taxon>
        <taxon>Basidiomycota</taxon>
        <taxon>Agaricomycotina</taxon>
        <taxon>Agaricomycetes</taxon>
        <taxon>Agaricomycetidae</taxon>
        <taxon>Agaricales</taxon>
        <taxon>Marasmiineae</taxon>
        <taxon>Omphalotaceae</taxon>
        <taxon>Gymnopus</taxon>
    </lineage>
</organism>
<proteinExistence type="predicted"/>
<gene>
    <name evidence="2" type="ORF">BT96DRAFT_52186</name>
</gene>
<feature type="region of interest" description="Disordered" evidence="1">
    <location>
        <begin position="61"/>
        <end position="90"/>
    </location>
</feature>
<evidence type="ECO:0000313" key="3">
    <source>
        <dbReference type="Proteomes" id="UP000799118"/>
    </source>
</evidence>
<protein>
    <submittedName>
        <fullName evidence="2">Uncharacterized protein</fullName>
    </submittedName>
</protein>
<dbReference type="EMBL" id="ML769393">
    <property type="protein sequence ID" value="KAE9407851.1"/>
    <property type="molecule type" value="Genomic_DNA"/>
</dbReference>